<dbReference type="Proteomes" id="UP000007875">
    <property type="component" value="Unassembled WGS sequence"/>
</dbReference>
<dbReference type="Pfam" id="PF08357">
    <property type="entry name" value="SEFIR"/>
    <property type="match status" value="1"/>
</dbReference>
<dbReference type="Ensembl" id="ENSCSAVT00000003614.1">
    <property type="protein sequence ID" value="ENSCSAVP00000003559.1"/>
    <property type="gene ID" value="ENSCSAVG00000002115.1"/>
</dbReference>
<protein>
    <recommendedName>
        <fullName evidence="2">SEFIR domain-containing protein</fullName>
    </recommendedName>
</protein>
<dbReference type="HOGENOM" id="CLU_633940_0_0_1"/>
<dbReference type="PROSITE" id="PS51534">
    <property type="entry name" value="SEFIR"/>
    <property type="match status" value="1"/>
</dbReference>
<dbReference type="eggNOG" id="ENOG502QTXH">
    <property type="taxonomic scope" value="Eukaryota"/>
</dbReference>
<feature type="region of interest" description="Disordered" evidence="1">
    <location>
        <begin position="1"/>
        <end position="22"/>
    </location>
</feature>
<accession>H2YE11</accession>
<evidence type="ECO:0000313" key="4">
    <source>
        <dbReference type="Proteomes" id="UP000007875"/>
    </source>
</evidence>
<organism evidence="3 4">
    <name type="scientific">Ciona savignyi</name>
    <name type="common">Pacific transparent sea squirt</name>
    <dbReference type="NCBI Taxonomy" id="51511"/>
    <lineage>
        <taxon>Eukaryota</taxon>
        <taxon>Metazoa</taxon>
        <taxon>Chordata</taxon>
        <taxon>Tunicata</taxon>
        <taxon>Ascidiacea</taxon>
        <taxon>Phlebobranchia</taxon>
        <taxon>Cionidae</taxon>
        <taxon>Ciona</taxon>
    </lineage>
</organism>
<feature type="region of interest" description="Disordered" evidence="1">
    <location>
        <begin position="222"/>
        <end position="245"/>
    </location>
</feature>
<dbReference type="AlphaFoldDB" id="H2YE11"/>
<feature type="compositionally biased region" description="Polar residues" evidence="1">
    <location>
        <begin position="7"/>
        <end position="16"/>
    </location>
</feature>
<dbReference type="Gene3D" id="3.40.50.11530">
    <property type="match status" value="1"/>
</dbReference>
<dbReference type="GO" id="GO:0006959">
    <property type="term" value="P:humoral immune response"/>
    <property type="evidence" value="ECO:0007669"/>
    <property type="project" value="TreeGrafter"/>
</dbReference>
<name>H2YE11_CIOSA</name>
<reference evidence="3" key="3">
    <citation type="submission" date="2025-09" db="UniProtKB">
        <authorList>
            <consortium name="Ensembl"/>
        </authorList>
    </citation>
    <scope>IDENTIFICATION</scope>
</reference>
<feature type="region of interest" description="Disordered" evidence="1">
    <location>
        <begin position="270"/>
        <end position="314"/>
    </location>
</feature>
<dbReference type="InParanoid" id="H2YE11"/>
<dbReference type="OMA" id="VFITYAE"/>
<evidence type="ECO:0000256" key="1">
    <source>
        <dbReference type="SAM" id="MobiDB-lite"/>
    </source>
</evidence>
<dbReference type="PANTHER" id="PTHR34257:SF2">
    <property type="entry name" value="E3 UBIQUITIN LIGASE TRAF3IP2"/>
    <property type="match status" value="1"/>
</dbReference>
<evidence type="ECO:0000313" key="3">
    <source>
        <dbReference type="Ensembl" id="ENSCSAVP00000003559.1"/>
    </source>
</evidence>
<dbReference type="STRING" id="51511.ENSCSAVP00000003559"/>
<reference evidence="4" key="1">
    <citation type="submission" date="2003-08" db="EMBL/GenBank/DDBJ databases">
        <authorList>
            <person name="Birren B."/>
            <person name="Nusbaum C."/>
            <person name="Abebe A."/>
            <person name="Abouelleil A."/>
            <person name="Adekoya E."/>
            <person name="Ait-zahra M."/>
            <person name="Allen N."/>
            <person name="Allen T."/>
            <person name="An P."/>
            <person name="Anderson M."/>
            <person name="Anderson S."/>
            <person name="Arachchi H."/>
            <person name="Armbruster J."/>
            <person name="Bachantsang P."/>
            <person name="Baldwin J."/>
            <person name="Barry A."/>
            <person name="Bayul T."/>
            <person name="Blitshsteyn B."/>
            <person name="Bloom T."/>
            <person name="Blye J."/>
            <person name="Boguslavskiy L."/>
            <person name="Borowsky M."/>
            <person name="Boukhgalter B."/>
            <person name="Brunache A."/>
            <person name="Butler J."/>
            <person name="Calixte N."/>
            <person name="Calvo S."/>
            <person name="Camarata J."/>
            <person name="Campo K."/>
            <person name="Chang J."/>
            <person name="Cheshatsang Y."/>
            <person name="Citroen M."/>
            <person name="Collymore A."/>
            <person name="Considine T."/>
            <person name="Cook A."/>
            <person name="Cooke P."/>
            <person name="Corum B."/>
            <person name="Cuomo C."/>
            <person name="David R."/>
            <person name="Dawoe T."/>
            <person name="Degray S."/>
            <person name="Dodge S."/>
            <person name="Dooley K."/>
            <person name="Dorje P."/>
            <person name="Dorjee K."/>
            <person name="Dorris L."/>
            <person name="Duffey N."/>
            <person name="Dupes A."/>
            <person name="Elkins T."/>
            <person name="Engels R."/>
            <person name="Erickson J."/>
            <person name="Farina A."/>
            <person name="Faro S."/>
            <person name="Ferreira P."/>
            <person name="Fischer H."/>
            <person name="Fitzgerald M."/>
            <person name="Foley K."/>
            <person name="Gage D."/>
            <person name="Galagan J."/>
            <person name="Gearin G."/>
            <person name="Gnerre S."/>
            <person name="Gnirke A."/>
            <person name="Goyette A."/>
            <person name="Graham J."/>
            <person name="Grandbois E."/>
            <person name="Gyaltsen K."/>
            <person name="Hafez N."/>
            <person name="Hagopian D."/>
            <person name="Hagos B."/>
            <person name="Hall J."/>
            <person name="Hatcher B."/>
            <person name="Heller A."/>
            <person name="Higgins H."/>
            <person name="Honan T."/>
            <person name="Horn A."/>
            <person name="Houde N."/>
            <person name="Hughes L."/>
            <person name="Hulme W."/>
            <person name="Husby E."/>
            <person name="Iliev I."/>
            <person name="Jaffe D."/>
            <person name="Jones C."/>
            <person name="Kamal M."/>
            <person name="Kamat A."/>
            <person name="Kamvysselis M."/>
            <person name="Karlsson E."/>
            <person name="Kells C."/>
            <person name="Kieu A."/>
            <person name="Kisner P."/>
            <person name="Kodira C."/>
            <person name="Kulbokas E."/>
            <person name="Labutti K."/>
            <person name="Lama D."/>
            <person name="Landers T."/>
            <person name="Leger J."/>
            <person name="Levine S."/>
            <person name="Lewis D."/>
            <person name="Lewis T."/>
            <person name="Lindblad-toh K."/>
            <person name="Liu X."/>
            <person name="Lokyitsang T."/>
            <person name="Lokyitsang Y."/>
            <person name="Lucien O."/>
            <person name="Lui A."/>
            <person name="Ma L.J."/>
            <person name="Mabbitt R."/>
            <person name="Macdonald J."/>
            <person name="Maclean C."/>
            <person name="Major J."/>
            <person name="Manning J."/>
            <person name="Marabella R."/>
            <person name="Maru K."/>
            <person name="Matthews C."/>
            <person name="Mauceli E."/>
            <person name="Mccarthy M."/>
            <person name="Mcdonough S."/>
            <person name="Mcghee T."/>
            <person name="Meldrim J."/>
            <person name="Meneus L."/>
            <person name="Mesirov J."/>
            <person name="Mihalev A."/>
            <person name="Mihova T."/>
            <person name="Mikkelsen T."/>
            <person name="Mlenga V."/>
            <person name="Moru K."/>
            <person name="Mozes J."/>
            <person name="Mulrain L."/>
            <person name="Munson G."/>
            <person name="Naylor J."/>
            <person name="Newes C."/>
            <person name="Nguyen C."/>
            <person name="Nguyen N."/>
            <person name="Nguyen T."/>
            <person name="Nicol R."/>
            <person name="Nielsen C."/>
            <person name="Nizzari M."/>
            <person name="Norbu C."/>
            <person name="Norbu N."/>
            <person name="O'donnell P."/>
            <person name="Okoawo O."/>
            <person name="O'leary S."/>
            <person name="Omotosho B."/>
            <person name="O'neill K."/>
            <person name="Osman S."/>
            <person name="Parker S."/>
            <person name="Perrin D."/>
            <person name="Phunkhang P."/>
            <person name="Piqani B."/>
            <person name="Purcell S."/>
            <person name="Rachupka T."/>
            <person name="Ramasamy U."/>
            <person name="Rameau R."/>
            <person name="Ray V."/>
            <person name="Raymond C."/>
            <person name="Retta R."/>
            <person name="Richardson S."/>
            <person name="Rise C."/>
            <person name="Rodriguez J."/>
            <person name="Rogers J."/>
            <person name="Rogov P."/>
            <person name="Rutman M."/>
            <person name="Schupbach R."/>
            <person name="Seaman C."/>
            <person name="Settipalli S."/>
            <person name="Sharpe T."/>
            <person name="Sheridan J."/>
            <person name="Sherpa N."/>
            <person name="Shi J."/>
            <person name="Smirnov S."/>
            <person name="Smith C."/>
            <person name="Sougnez C."/>
            <person name="Spencer B."/>
            <person name="Stalker J."/>
            <person name="Stange-thomann N."/>
            <person name="Stavropoulos S."/>
            <person name="Stetson K."/>
            <person name="Stone C."/>
            <person name="Stone S."/>
            <person name="Stubbs M."/>
            <person name="Talamas J."/>
            <person name="Tchuinga P."/>
            <person name="Tenzing P."/>
            <person name="Tesfaye S."/>
            <person name="Theodore J."/>
            <person name="Thoulutsang Y."/>
            <person name="Topham K."/>
            <person name="Towey S."/>
            <person name="Tsamla T."/>
            <person name="Tsomo N."/>
            <person name="Vallee D."/>
            <person name="Vassiliev H."/>
            <person name="Venkataraman V."/>
            <person name="Vinson J."/>
            <person name="Vo A."/>
            <person name="Wade C."/>
            <person name="Wang S."/>
            <person name="Wangchuk T."/>
            <person name="Wangdi T."/>
            <person name="Whittaker C."/>
            <person name="Wilkinson J."/>
            <person name="Wu Y."/>
            <person name="Wyman D."/>
            <person name="Yadav S."/>
            <person name="Yang S."/>
            <person name="Yang X."/>
            <person name="Yeager S."/>
            <person name="Yee E."/>
            <person name="Young G."/>
            <person name="Zainoun J."/>
            <person name="Zembeck L."/>
            <person name="Zimmer A."/>
            <person name="Zody M."/>
            <person name="Lander E."/>
        </authorList>
    </citation>
    <scope>NUCLEOTIDE SEQUENCE [LARGE SCALE GENOMIC DNA]</scope>
</reference>
<reference evidence="3" key="2">
    <citation type="submission" date="2025-08" db="UniProtKB">
        <authorList>
            <consortium name="Ensembl"/>
        </authorList>
    </citation>
    <scope>IDENTIFICATION</scope>
</reference>
<feature type="domain" description="SEFIR" evidence="2">
    <location>
        <begin position="317"/>
        <end position="433"/>
    </location>
</feature>
<sequence length="433" mass="49275">MEERITNDQSGQNSFQTDHRSPSVMNGYLSVNNSHASYPTNSVYAPSYSEVVKVPAEPDDVGESFESQVVKRAFRIFEDRKQPVQHPLGNGSPEHYNMSHNQPINLMLPPSQRNLLYNSPANRNIPSENESCLISDGNFRSSFVINHFDSRESSYLKYSMSPHISTTGDVIPTQPLQQVDTEMTRPSISSYPVNIGQHNEMQQNENIGLAKSLTNIREPEDYHRVIDDRNKRRISSSSSQSDEYFHTMHPTFEREAQTHSQRMESICRPAVPGEVGPYHNHRRTSSSPLPPPTPDRTTQPTTRPGPPPVNSDSIRENIKVFITYAEAKNKDHMRNVVQISQTLSHNHIKVKVDMLEERVQSVSVSEWLDTALDDSDFVLICVSPGYMQEIEGHTKKDNSLRALNTTYIYRRILSEYISQASRNYRFIPVILSG</sequence>
<evidence type="ECO:0000259" key="2">
    <source>
        <dbReference type="PROSITE" id="PS51534"/>
    </source>
</evidence>
<dbReference type="InterPro" id="IPR053047">
    <property type="entry name" value="E3_ubiq_ligase_TRAF3IP2"/>
</dbReference>
<dbReference type="InterPro" id="IPR013568">
    <property type="entry name" value="SEFIR_dom"/>
</dbReference>
<dbReference type="GO" id="GO:0043123">
    <property type="term" value="P:positive regulation of canonical NF-kappaB signal transduction"/>
    <property type="evidence" value="ECO:0007669"/>
    <property type="project" value="TreeGrafter"/>
</dbReference>
<proteinExistence type="predicted"/>
<dbReference type="PANTHER" id="PTHR34257">
    <property type="entry name" value="ADAPTER PROTEIN CIKS"/>
    <property type="match status" value="1"/>
</dbReference>
<keyword evidence="4" id="KW-1185">Reference proteome</keyword>